<dbReference type="EMBL" id="KZ452995">
    <property type="protein sequence ID" value="PKA48131.1"/>
    <property type="molecule type" value="Genomic_DNA"/>
</dbReference>
<evidence type="ECO:0000313" key="1">
    <source>
        <dbReference type="EMBL" id="PKA48131.1"/>
    </source>
</evidence>
<dbReference type="Proteomes" id="UP000236161">
    <property type="component" value="Unassembled WGS sequence"/>
</dbReference>
<keyword evidence="1" id="KW-0378">Hydrolase</keyword>
<dbReference type="STRING" id="1088818.A0A2H9ZXV3"/>
<gene>
    <name evidence="1" type="ORF">AXF42_Ash015894</name>
</gene>
<reference evidence="1 2" key="1">
    <citation type="journal article" date="2017" name="Nature">
        <title>The Apostasia genome and the evolution of orchids.</title>
        <authorList>
            <person name="Zhang G.Q."/>
            <person name="Liu K.W."/>
            <person name="Li Z."/>
            <person name="Lohaus R."/>
            <person name="Hsiao Y.Y."/>
            <person name="Niu S.C."/>
            <person name="Wang J.Y."/>
            <person name="Lin Y.C."/>
            <person name="Xu Q."/>
            <person name="Chen L.J."/>
            <person name="Yoshida K."/>
            <person name="Fujiwara S."/>
            <person name="Wang Z.W."/>
            <person name="Zhang Y.Q."/>
            <person name="Mitsuda N."/>
            <person name="Wang M."/>
            <person name="Liu G.H."/>
            <person name="Pecoraro L."/>
            <person name="Huang H.X."/>
            <person name="Xiao X.J."/>
            <person name="Lin M."/>
            <person name="Wu X.Y."/>
            <person name="Wu W.L."/>
            <person name="Chen Y.Y."/>
            <person name="Chang S.B."/>
            <person name="Sakamoto S."/>
            <person name="Ohme-Takagi M."/>
            <person name="Yagi M."/>
            <person name="Zeng S.J."/>
            <person name="Shen C.Y."/>
            <person name="Yeh C.M."/>
            <person name="Luo Y.B."/>
            <person name="Tsai W.C."/>
            <person name="Van de Peer Y."/>
            <person name="Liu Z.J."/>
        </authorList>
    </citation>
    <scope>NUCLEOTIDE SEQUENCE [LARGE SCALE GENOMIC DNA]</scope>
    <source>
        <strain evidence="2">cv. Shenzhen</strain>
        <tissue evidence="1">Stem</tissue>
    </source>
</reference>
<sequence>MAAVTSSATTTVLGFRPALHGQPEASALRDLFQLSSPHPARRYPPSTENSTVFPLETNLLFLSSSPPILPFHEISNNLYFVYPFSRSCPFSTKHPFSAQDGRICFILEWGDFAARVSGEWDGFGADFTVDGKPIELPESVVPEAFREWGVQVYDWQTQCPTLASETTETLFFYKLIKLLPTVGCEADAATRYNVDKRVAGGSENKVLGFGYHPSGRYVGIWPVKGFGGKKILELEHCLVNPKNWEERWRVIQVVSLDEGLISLERISVFSEQWYSTFKDGEQLGGCALRETGFALANSAEVSKILGKWKAERFVASVFEGEEKNLQGLIYELVEDYSHKSVRDEVGLVTLPKGLWSSLRVNKNGEHWAEVGWLLDSEAHAITSTCVFEKDGRLNVSFIFAFCGDFVFL</sequence>
<dbReference type="OrthoDB" id="1883156at2759"/>
<name>A0A2H9ZXV3_9ASPA</name>
<dbReference type="AlphaFoldDB" id="A0A2H9ZXV3"/>
<accession>A0A2H9ZXV3</accession>
<organism evidence="1 2">
    <name type="scientific">Apostasia shenzhenica</name>
    <dbReference type="NCBI Taxonomy" id="1088818"/>
    <lineage>
        <taxon>Eukaryota</taxon>
        <taxon>Viridiplantae</taxon>
        <taxon>Streptophyta</taxon>
        <taxon>Embryophyta</taxon>
        <taxon>Tracheophyta</taxon>
        <taxon>Spermatophyta</taxon>
        <taxon>Magnoliopsida</taxon>
        <taxon>Liliopsida</taxon>
        <taxon>Asparagales</taxon>
        <taxon>Orchidaceae</taxon>
        <taxon>Apostasioideae</taxon>
        <taxon>Apostasia</taxon>
    </lineage>
</organism>
<dbReference type="EC" id="3.5.1.14" evidence="1"/>
<proteinExistence type="predicted"/>
<evidence type="ECO:0000313" key="2">
    <source>
        <dbReference type="Proteomes" id="UP000236161"/>
    </source>
</evidence>
<dbReference type="GO" id="GO:0004046">
    <property type="term" value="F:aminoacylase activity"/>
    <property type="evidence" value="ECO:0007669"/>
    <property type="project" value="UniProtKB-EC"/>
</dbReference>
<protein>
    <submittedName>
        <fullName evidence="1">Aminoacylase</fullName>
        <ecNumber evidence="1">3.5.1.14</ecNumber>
    </submittedName>
</protein>
<keyword evidence="2" id="KW-1185">Reference proteome</keyword>